<evidence type="ECO:0000259" key="12">
    <source>
        <dbReference type="SMART" id="SM00382"/>
    </source>
</evidence>
<dbReference type="RefSeq" id="WP_133496885.1">
    <property type="nucleotide sequence ID" value="NZ_BMLU01000015.1"/>
</dbReference>
<evidence type="ECO:0000256" key="10">
    <source>
        <dbReference type="RuleBase" id="RU000577"/>
    </source>
</evidence>
<dbReference type="SMART" id="SM00382">
    <property type="entry name" value="AAA"/>
    <property type="match status" value="1"/>
</dbReference>
<dbReference type="PANTHER" id="PTHR30050:SF2">
    <property type="entry name" value="CHROMOSOMAL REPLICATION INITIATOR PROTEIN DNAA"/>
    <property type="match status" value="1"/>
</dbReference>
<keyword evidence="5 8" id="KW-0067">ATP-binding</keyword>
<dbReference type="Gene3D" id="3.40.50.300">
    <property type="entry name" value="P-loop containing nucleotide triphosphate hydrolases"/>
    <property type="match status" value="1"/>
</dbReference>
<keyword evidence="3 8" id="KW-0235">DNA replication</keyword>
<feature type="domain" description="Chromosomal replication initiator DnaA C-terminal" evidence="13">
    <location>
        <begin position="372"/>
        <end position="441"/>
    </location>
</feature>
<dbReference type="OrthoDB" id="9807019at2"/>
<keyword evidence="7 8" id="KW-0238">DNA-binding</keyword>
<evidence type="ECO:0000256" key="6">
    <source>
        <dbReference type="ARBA" id="ARBA00023121"/>
    </source>
</evidence>
<dbReference type="InterPro" id="IPR013159">
    <property type="entry name" value="DnaA_C"/>
</dbReference>
<feature type="binding site" evidence="8">
    <location>
        <position position="175"/>
    </location>
    <ligand>
        <name>ATP</name>
        <dbReference type="ChEBI" id="CHEBI:30616"/>
    </ligand>
</feature>
<feature type="domain" description="AAA+ ATPase" evidence="12">
    <location>
        <begin position="161"/>
        <end position="313"/>
    </location>
</feature>
<dbReference type="Pfam" id="PF00308">
    <property type="entry name" value="Bac_DnaA"/>
    <property type="match status" value="1"/>
</dbReference>
<dbReference type="InterPro" id="IPR020591">
    <property type="entry name" value="Chromosome_initiator_DnaA-like"/>
</dbReference>
<dbReference type="Gene3D" id="3.30.300.180">
    <property type="match status" value="1"/>
</dbReference>
<dbReference type="GO" id="GO:0003688">
    <property type="term" value="F:DNA replication origin binding"/>
    <property type="evidence" value="ECO:0007669"/>
    <property type="project" value="UniProtKB-UniRule"/>
</dbReference>
<evidence type="ECO:0000256" key="1">
    <source>
        <dbReference type="ARBA" id="ARBA00006583"/>
    </source>
</evidence>
<evidence type="ECO:0000313" key="14">
    <source>
        <dbReference type="EMBL" id="TDN78577.1"/>
    </source>
</evidence>
<dbReference type="CDD" id="cd00009">
    <property type="entry name" value="AAA"/>
    <property type="match status" value="1"/>
</dbReference>
<dbReference type="AlphaFoldDB" id="A0A4R6FC06"/>
<dbReference type="NCBIfam" id="TIGR00362">
    <property type="entry name" value="DnaA"/>
    <property type="match status" value="1"/>
</dbReference>
<dbReference type="InterPro" id="IPR001957">
    <property type="entry name" value="Chromosome_initiator_DnaA"/>
</dbReference>
<evidence type="ECO:0000256" key="11">
    <source>
        <dbReference type="RuleBase" id="RU004227"/>
    </source>
</evidence>
<dbReference type="GO" id="GO:0006270">
    <property type="term" value="P:DNA replication initiation"/>
    <property type="evidence" value="ECO:0007669"/>
    <property type="project" value="UniProtKB-UniRule"/>
</dbReference>
<evidence type="ECO:0000313" key="15">
    <source>
        <dbReference type="Proteomes" id="UP000295493"/>
    </source>
</evidence>
<comment type="caution">
    <text evidence="8">Lacks conserved residue(s) required for the propagation of feature annotation.</text>
</comment>
<dbReference type="GO" id="GO:0005886">
    <property type="term" value="C:plasma membrane"/>
    <property type="evidence" value="ECO:0007669"/>
    <property type="project" value="TreeGrafter"/>
</dbReference>
<dbReference type="InterPro" id="IPR010921">
    <property type="entry name" value="Trp_repressor/repl_initiator"/>
</dbReference>
<reference evidence="14 15" key="1">
    <citation type="submission" date="2019-03" db="EMBL/GenBank/DDBJ databases">
        <title>Genomic Encyclopedia of Type Strains, Phase IV (KMG-IV): sequencing the most valuable type-strain genomes for metagenomic binning, comparative biology and taxonomic classification.</title>
        <authorList>
            <person name="Goeker M."/>
        </authorList>
    </citation>
    <scope>NUCLEOTIDE SEQUENCE [LARGE SCALE GENOMIC DNA]</scope>
    <source>
        <strain evidence="14 15">DSM 25059</strain>
    </source>
</reference>
<comment type="domain">
    <text evidence="8">Domain I is involved in oligomerization and binding regulators, domain II is flexibile and of varying length in different bacteria, domain III forms the AAA+ region, while domain IV binds dsDNA.</text>
</comment>
<evidence type="ECO:0000256" key="5">
    <source>
        <dbReference type="ARBA" id="ARBA00022840"/>
    </source>
</evidence>
<feature type="binding site" evidence="8">
    <location>
        <position position="172"/>
    </location>
    <ligand>
        <name>ATP</name>
        <dbReference type="ChEBI" id="CHEBI:30616"/>
    </ligand>
</feature>
<comment type="subcellular location">
    <subcellularLocation>
        <location evidence="8">Cytoplasm</location>
    </subcellularLocation>
</comment>
<feature type="region of interest" description="Domain III, AAA+ region" evidence="8">
    <location>
        <begin position="128"/>
        <end position="344"/>
    </location>
</feature>
<dbReference type="Gene3D" id="1.10.1750.10">
    <property type="match status" value="1"/>
</dbReference>
<dbReference type="InterPro" id="IPR018312">
    <property type="entry name" value="Chromosome_initiator_DnaA_CS"/>
</dbReference>
<keyword evidence="6 8" id="KW-0446">Lipid-binding</keyword>
<dbReference type="CDD" id="cd06571">
    <property type="entry name" value="Bac_DnaA_C"/>
    <property type="match status" value="1"/>
</dbReference>
<evidence type="ECO:0000256" key="9">
    <source>
        <dbReference type="NCBIfam" id="TIGR00362"/>
    </source>
</evidence>
<comment type="function">
    <text evidence="8 10">Plays an essential role in the initiation and regulation of chromosomal replication. ATP-DnaA binds to the origin of replication (oriC) to initiate formation of the DNA replication initiation complex once per cell cycle. Binds the DnaA box (a 9 base pair repeat at the origin) and separates the double-stranded (ds)DNA. Forms a right-handed helical filament on oriC DNA; dsDNA binds to the exterior of the filament while single-stranded (ss)DNA is stabiized in the filament's interior. The ATP-DnaA-oriC complex binds and stabilizes one strand of the AT-rich DNA unwinding element (DUE), permitting loading of DNA polymerase. After initiation quickly degrades to an ADP-DnaA complex that is not apt for DNA replication. Binds acidic phospholipids.</text>
</comment>
<keyword evidence="2 8" id="KW-0963">Cytoplasm</keyword>
<dbReference type="InterPro" id="IPR024633">
    <property type="entry name" value="DnaA_N_dom"/>
</dbReference>
<dbReference type="GO" id="GO:0005737">
    <property type="term" value="C:cytoplasm"/>
    <property type="evidence" value="ECO:0007669"/>
    <property type="project" value="UniProtKB-SubCell"/>
</dbReference>
<dbReference type="GO" id="GO:0005524">
    <property type="term" value="F:ATP binding"/>
    <property type="evidence" value="ECO:0007669"/>
    <property type="project" value="UniProtKB-UniRule"/>
</dbReference>
<feature type="region of interest" description="Domain I, interacts with DnaA modulators" evidence="8">
    <location>
        <begin position="1"/>
        <end position="89"/>
    </location>
</feature>
<dbReference type="GO" id="GO:0008289">
    <property type="term" value="F:lipid binding"/>
    <property type="evidence" value="ECO:0007669"/>
    <property type="project" value="UniProtKB-KW"/>
</dbReference>
<dbReference type="InterPro" id="IPR027417">
    <property type="entry name" value="P-loop_NTPase"/>
</dbReference>
<dbReference type="EMBL" id="SNWD01000016">
    <property type="protein sequence ID" value="TDN78577.1"/>
    <property type="molecule type" value="Genomic_DNA"/>
</dbReference>
<keyword evidence="15" id="KW-1185">Reference proteome</keyword>
<dbReference type="PROSITE" id="PS01008">
    <property type="entry name" value="DNAA"/>
    <property type="match status" value="1"/>
</dbReference>
<comment type="similarity">
    <text evidence="1 8 11">Belongs to the DnaA family.</text>
</comment>
<accession>A0A4R6FC06</accession>
<evidence type="ECO:0000256" key="4">
    <source>
        <dbReference type="ARBA" id="ARBA00022741"/>
    </source>
</evidence>
<dbReference type="PRINTS" id="PR00051">
    <property type="entry name" value="DNAA"/>
</dbReference>
<dbReference type="InterPro" id="IPR003593">
    <property type="entry name" value="AAA+_ATPase"/>
</dbReference>
<dbReference type="Pfam" id="PF08299">
    <property type="entry name" value="Bac_DnaA_C"/>
    <property type="match status" value="1"/>
</dbReference>
<protein>
    <recommendedName>
        <fullName evidence="8 9">Chromosomal replication initiator protein DnaA</fullName>
    </recommendedName>
</protein>
<dbReference type="InterPro" id="IPR013317">
    <property type="entry name" value="DnaA_dom"/>
</dbReference>
<dbReference type="PANTHER" id="PTHR30050">
    <property type="entry name" value="CHROMOSOMAL REPLICATION INITIATOR PROTEIN DNAA"/>
    <property type="match status" value="1"/>
</dbReference>
<dbReference type="SUPFAM" id="SSF52540">
    <property type="entry name" value="P-loop containing nucleoside triphosphate hydrolases"/>
    <property type="match status" value="1"/>
</dbReference>
<evidence type="ECO:0000256" key="2">
    <source>
        <dbReference type="ARBA" id="ARBA00022490"/>
    </source>
</evidence>
<dbReference type="InterPro" id="IPR038454">
    <property type="entry name" value="DnaA_N_sf"/>
</dbReference>
<feature type="binding site" evidence="8">
    <location>
        <position position="176"/>
    </location>
    <ligand>
        <name>ATP</name>
        <dbReference type="ChEBI" id="CHEBI:30616"/>
    </ligand>
</feature>
<dbReference type="Gene3D" id="1.10.8.60">
    <property type="match status" value="1"/>
</dbReference>
<dbReference type="Pfam" id="PF11638">
    <property type="entry name" value="DnaA_N"/>
    <property type="match status" value="1"/>
</dbReference>
<proteinExistence type="inferred from homology"/>
<name>A0A4R6FC06_9SPHN</name>
<gene>
    <name evidence="8" type="primary">dnaA</name>
    <name evidence="14" type="ORF">EV664_11620</name>
</gene>
<dbReference type="Proteomes" id="UP000295493">
    <property type="component" value="Unassembled WGS sequence"/>
</dbReference>
<keyword evidence="4 8" id="KW-0547">Nucleotide-binding</keyword>
<dbReference type="SUPFAM" id="SSF48295">
    <property type="entry name" value="TrpR-like"/>
    <property type="match status" value="1"/>
</dbReference>
<dbReference type="SMART" id="SM00760">
    <property type="entry name" value="Bac_DnaA_C"/>
    <property type="match status" value="1"/>
</dbReference>
<sequence length="464" mass="51988">MAEQTVLPSSAKAAAWDRVRKNLRASAGQRLFDQWLRPMELIEESDAETVRLGLPAAFMTNWVRNHYAERLTFEFRSLLPQIRAVSVETIRAAKARQLTALSTEIAAETAPNRSDVRSAPRAEVQRPRFDSRYSFDAFVTAPSNRVAFNAARALAEPGTPRFSPLYLHSSTGQGKTHLMHAIGQAFLAAEPDATAIYMPAERFMFEFVQALRARDTIAFKERIRGVDLLMIDDLQFIGGKDSTQEECLHTVNEFMNAGKRLVIAADRCPQALEGVDNRLIGRLSSGLVADIKAPERELRRAILDRKLETSGVPVPEDVLELLASRITSSVRELEGALNRIVAYAQLIGEEVTMEFAVQTLGEVLAGPRKRITIDEIQRAVSNHFDVRTIDLLSARRAVVIARPRQIAMYLAKRLTTRSLPEIGRKFGNRDHSTVIHAVRRIEDLRTRDAEIDNAVRSLTRELEG</sequence>
<dbReference type="GO" id="GO:0006275">
    <property type="term" value="P:regulation of DNA replication"/>
    <property type="evidence" value="ECO:0007669"/>
    <property type="project" value="UniProtKB-UniRule"/>
</dbReference>
<evidence type="ECO:0000259" key="13">
    <source>
        <dbReference type="SMART" id="SM00760"/>
    </source>
</evidence>
<evidence type="ECO:0000256" key="7">
    <source>
        <dbReference type="ARBA" id="ARBA00023125"/>
    </source>
</evidence>
<feature type="binding site" evidence="8">
    <location>
        <position position="174"/>
    </location>
    <ligand>
        <name>ATP</name>
        <dbReference type="ChEBI" id="CHEBI:30616"/>
    </ligand>
</feature>
<dbReference type="HAMAP" id="MF_00377">
    <property type="entry name" value="DnaA_bact"/>
    <property type="match status" value="1"/>
</dbReference>
<evidence type="ECO:0000256" key="8">
    <source>
        <dbReference type="HAMAP-Rule" id="MF_00377"/>
    </source>
</evidence>
<comment type="subunit">
    <text evidence="8">Oligomerizes as a right-handed, spiral filament on DNA at oriC.</text>
</comment>
<evidence type="ECO:0000256" key="3">
    <source>
        <dbReference type="ARBA" id="ARBA00022705"/>
    </source>
</evidence>
<comment type="caution">
    <text evidence="14">The sequence shown here is derived from an EMBL/GenBank/DDBJ whole genome shotgun (WGS) entry which is preliminary data.</text>
</comment>
<organism evidence="14 15">
    <name type="scientific">Stakelama pacifica</name>
    <dbReference type="NCBI Taxonomy" id="517720"/>
    <lineage>
        <taxon>Bacteria</taxon>
        <taxon>Pseudomonadati</taxon>
        <taxon>Pseudomonadota</taxon>
        <taxon>Alphaproteobacteria</taxon>
        <taxon>Sphingomonadales</taxon>
        <taxon>Sphingomonadaceae</taxon>
        <taxon>Stakelama</taxon>
    </lineage>
</organism>
<feature type="region of interest" description="Domain IV, binds dsDNA" evidence="8">
    <location>
        <begin position="345"/>
        <end position="464"/>
    </location>
</feature>